<protein>
    <submittedName>
        <fullName evidence="2">Uncharacterized protein</fullName>
    </submittedName>
</protein>
<dbReference type="EMBL" id="JABWDY010020890">
    <property type="protein sequence ID" value="KAF5192820.1"/>
    <property type="molecule type" value="Genomic_DNA"/>
</dbReference>
<keyword evidence="3" id="KW-1185">Reference proteome</keyword>
<sequence length="65" mass="7281">MYAASIINHNRELSDLRLGPTEEYPSGRSSNPPQLFSTNVLGPKENYRPCPNSSPTGWLNSMCRK</sequence>
<name>A0A7J6W8D1_THATH</name>
<dbReference type="AlphaFoldDB" id="A0A7J6W8D1"/>
<evidence type="ECO:0000313" key="2">
    <source>
        <dbReference type="EMBL" id="KAF5192820.1"/>
    </source>
</evidence>
<proteinExistence type="predicted"/>
<dbReference type="Proteomes" id="UP000554482">
    <property type="component" value="Unassembled WGS sequence"/>
</dbReference>
<accession>A0A7J6W8D1</accession>
<comment type="caution">
    <text evidence="2">The sequence shown here is derived from an EMBL/GenBank/DDBJ whole genome shotgun (WGS) entry which is preliminary data.</text>
</comment>
<feature type="region of interest" description="Disordered" evidence="1">
    <location>
        <begin position="16"/>
        <end position="52"/>
    </location>
</feature>
<gene>
    <name evidence="2" type="ORF">FRX31_017594</name>
</gene>
<evidence type="ECO:0000256" key="1">
    <source>
        <dbReference type="SAM" id="MobiDB-lite"/>
    </source>
</evidence>
<reference evidence="2 3" key="1">
    <citation type="submission" date="2020-06" db="EMBL/GenBank/DDBJ databases">
        <title>Transcriptomic and genomic resources for Thalictrum thalictroides and T. hernandezii: Facilitating candidate gene discovery in an emerging model plant lineage.</title>
        <authorList>
            <person name="Arias T."/>
            <person name="Riano-Pachon D.M."/>
            <person name="Di Stilio V.S."/>
        </authorList>
    </citation>
    <scope>NUCLEOTIDE SEQUENCE [LARGE SCALE GENOMIC DNA]</scope>
    <source>
        <strain evidence="3">cv. WT478/WT964</strain>
        <tissue evidence="2">Leaves</tissue>
    </source>
</reference>
<evidence type="ECO:0000313" key="3">
    <source>
        <dbReference type="Proteomes" id="UP000554482"/>
    </source>
</evidence>
<feature type="compositionally biased region" description="Polar residues" evidence="1">
    <location>
        <begin position="27"/>
        <end position="40"/>
    </location>
</feature>
<organism evidence="2 3">
    <name type="scientific">Thalictrum thalictroides</name>
    <name type="common">Rue-anemone</name>
    <name type="synonym">Anemone thalictroides</name>
    <dbReference type="NCBI Taxonomy" id="46969"/>
    <lineage>
        <taxon>Eukaryota</taxon>
        <taxon>Viridiplantae</taxon>
        <taxon>Streptophyta</taxon>
        <taxon>Embryophyta</taxon>
        <taxon>Tracheophyta</taxon>
        <taxon>Spermatophyta</taxon>
        <taxon>Magnoliopsida</taxon>
        <taxon>Ranunculales</taxon>
        <taxon>Ranunculaceae</taxon>
        <taxon>Thalictroideae</taxon>
        <taxon>Thalictrum</taxon>
    </lineage>
</organism>
<feature type="non-terminal residue" evidence="2">
    <location>
        <position position="65"/>
    </location>
</feature>